<dbReference type="GO" id="GO:0009986">
    <property type="term" value="C:cell surface"/>
    <property type="evidence" value="ECO:0007669"/>
    <property type="project" value="TreeGrafter"/>
</dbReference>
<evidence type="ECO:0000256" key="2">
    <source>
        <dbReference type="ARBA" id="ARBA00022801"/>
    </source>
</evidence>
<dbReference type="Pfam" id="PF00150">
    <property type="entry name" value="Cellulase"/>
    <property type="match status" value="1"/>
</dbReference>
<comment type="similarity">
    <text evidence="4">Belongs to the glycosyl hydrolase 5 (cellulase A) family.</text>
</comment>
<dbReference type="STRING" id="861298.SAMN04488136_11671"/>
<reference evidence="7" key="1">
    <citation type="submission" date="2016-10" db="EMBL/GenBank/DDBJ databases">
        <authorList>
            <person name="Varghese N."/>
            <person name="Submissions S."/>
        </authorList>
    </citation>
    <scope>NUCLEOTIDE SEQUENCE [LARGE SCALE GENOMIC DNA]</scope>
    <source>
        <strain evidence="7">CGMCC 1.10228</strain>
    </source>
</reference>
<protein>
    <submittedName>
        <fullName evidence="6">Aryl-phospho-beta-D-glucosidase BglC, GH1 family</fullName>
    </submittedName>
</protein>
<accession>A0A1G8CHJ1</accession>
<dbReference type="PANTHER" id="PTHR31297">
    <property type="entry name" value="GLUCAN ENDO-1,6-BETA-GLUCOSIDASE B"/>
    <property type="match status" value="1"/>
</dbReference>
<evidence type="ECO:0000259" key="5">
    <source>
        <dbReference type="Pfam" id="PF00150"/>
    </source>
</evidence>
<name>A0A1G8CHJ1_9VIBR</name>
<evidence type="ECO:0000256" key="3">
    <source>
        <dbReference type="ARBA" id="ARBA00023295"/>
    </source>
</evidence>
<gene>
    <name evidence="6" type="ORF">SAMN04488136_11671</name>
</gene>
<dbReference type="SUPFAM" id="SSF51445">
    <property type="entry name" value="(Trans)glycosidases"/>
    <property type="match status" value="1"/>
</dbReference>
<keyword evidence="2 4" id="KW-0378">Hydrolase</keyword>
<dbReference type="GO" id="GO:0008422">
    <property type="term" value="F:beta-glucosidase activity"/>
    <property type="evidence" value="ECO:0007669"/>
    <property type="project" value="TreeGrafter"/>
</dbReference>
<sequence>MNYTNSASNLINHRDNQQTPAQIRNAAMGKGVNIDHPTLIEIGDLNTNALEQDYFQIISDAGFTNVRLALNWQTHWDPDAEKPYENFDGFAKQIIAMVAEAKRLGLYVIVDLHEFTGDLELFLAIWARIQSHFADHPEVMFEPLNEPRPGSEFTDDGSWNEYLEAFYELIRATEPERIIMAGTLNWNNADNLINLPPVVNNDEYTIVTLHQYAPETFTFQGTKDSQYDVNIGGRWSALEEQRLTVDTVINTIKINTALPVNIGEYGCNHEVLNFEQYNAAPEYSRRRWIEYNTYCYQNEGFSSCCWEFCEGFGFFDKVTKELDENIVQAILDPHDIPLVPTITENIDPVDYAILNSKFSISLTAKNADAFRLQQYNADTDSWEDVTSYLVDEKQNTDGSVTVTFQSSTIASSSWGSPSAFRILATNTATSETIESNVTVRKVVSEIPLPAIVTDLPETSTVNAGSKYHVNASFTDTQQGTVKLYQITEEGTKDVTPNYKVEEYTIDGLLHIHLTTTGPATENWASPAAFYMEATGYDGSTVRTSETTRTVITKREN</sequence>
<dbReference type="AlphaFoldDB" id="A0A1G8CHJ1"/>
<dbReference type="InterPro" id="IPR001547">
    <property type="entry name" value="Glyco_hydro_5"/>
</dbReference>
<keyword evidence="1" id="KW-0732">Signal</keyword>
<dbReference type="GO" id="GO:0005576">
    <property type="term" value="C:extracellular region"/>
    <property type="evidence" value="ECO:0007669"/>
    <property type="project" value="TreeGrafter"/>
</dbReference>
<proteinExistence type="inferred from homology"/>
<dbReference type="Gene3D" id="3.20.20.80">
    <property type="entry name" value="Glycosidases"/>
    <property type="match status" value="1"/>
</dbReference>
<dbReference type="InterPro" id="IPR017853">
    <property type="entry name" value="GH"/>
</dbReference>
<keyword evidence="3 4" id="KW-0326">Glycosidase</keyword>
<dbReference type="GO" id="GO:0009251">
    <property type="term" value="P:glucan catabolic process"/>
    <property type="evidence" value="ECO:0007669"/>
    <property type="project" value="TreeGrafter"/>
</dbReference>
<evidence type="ECO:0000256" key="1">
    <source>
        <dbReference type="ARBA" id="ARBA00022729"/>
    </source>
</evidence>
<keyword evidence="7" id="KW-1185">Reference proteome</keyword>
<evidence type="ECO:0000313" key="6">
    <source>
        <dbReference type="EMBL" id="SDH44905.1"/>
    </source>
</evidence>
<dbReference type="RefSeq" id="WP_093275032.1">
    <property type="nucleotide sequence ID" value="NZ_FNDD01000016.1"/>
</dbReference>
<dbReference type="PANTHER" id="PTHR31297:SF17">
    <property type="entry name" value="ENDOGLUCANASE"/>
    <property type="match status" value="1"/>
</dbReference>
<dbReference type="InterPro" id="IPR050386">
    <property type="entry name" value="Glycosyl_hydrolase_5"/>
</dbReference>
<dbReference type="Proteomes" id="UP000198854">
    <property type="component" value="Unassembled WGS sequence"/>
</dbReference>
<feature type="domain" description="Glycoside hydrolase family 5" evidence="5">
    <location>
        <begin position="50"/>
        <end position="306"/>
    </location>
</feature>
<evidence type="ECO:0000256" key="4">
    <source>
        <dbReference type="RuleBase" id="RU361153"/>
    </source>
</evidence>
<evidence type="ECO:0000313" key="7">
    <source>
        <dbReference type="Proteomes" id="UP000198854"/>
    </source>
</evidence>
<dbReference type="EMBL" id="FNDD01000016">
    <property type="protein sequence ID" value="SDH44905.1"/>
    <property type="molecule type" value="Genomic_DNA"/>
</dbReference>
<organism evidence="6 7">
    <name type="scientific">Vibrio xiamenensis</name>
    <dbReference type="NCBI Taxonomy" id="861298"/>
    <lineage>
        <taxon>Bacteria</taxon>
        <taxon>Pseudomonadati</taxon>
        <taxon>Pseudomonadota</taxon>
        <taxon>Gammaproteobacteria</taxon>
        <taxon>Vibrionales</taxon>
        <taxon>Vibrionaceae</taxon>
        <taxon>Vibrio</taxon>
    </lineage>
</organism>
<dbReference type="OrthoDB" id="9800955at2"/>